<evidence type="ECO:0000256" key="1">
    <source>
        <dbReference type="SAM" id="Phobius"/>
    </source>
</evidence>
<protein>
    <submittedName>
        <fullName evidence="2">Uncharacterized protein</fullName>
    </submittedName>
</protein>
<keyword evidence="1" id="KW-0812">Transmembrane</keyword>
<proteinExistence type="predicted"/>
<keyword evidence="1" id="KW-0472">Membrane</keyword>
<dbReference type="Proteomes" id="UP001177003">
    <property type="component" value="Chromosome 3"/>
</dbReference>
<sequence length="98" mass="11469">MLTRYGVALHAFLLNLPPNNSHQQITIIQMDDPPYVVQAASLTFSGHLMVFIATSLMLRERPLVIYRYVSVVNYEWFTFLNPVTMVQGGLWFKIFRRY</sequence>
<keyword evidence="3" id="KW-1185">Reference proteome</keyword>
<dbReference type="EMBL" id="OX465079">
    <property type="protein sequence ID" value="CAI9277686.1"/>
    <property type="molecule type" value="Genomic_DNA"/>
</dbReference>
<name>A0AA35YP67_LACSI</name>
<evidence type="ECO:0000313" key="2">
    <source>
        <dbReference type="EMBL" id="CAI9277686.1"/>
    </source>
</evidence>
<reference evidence="2" key="1">
    <citation type="submission" date="2023-04" db="EMBL/GenBank/DDBJ databases">
        <authorList>
            <person name="Vijverberg K."/>
            <person name="Xiong W."/>
            <person name="Schranz E."/>
        </authorList>
    </citation>
    <scope>NUCLEOTIDE SEQUENCE</scope>
</reference>
<evidence type="ECO:0000313" key="3">
    <source>
        <dbReference type="Proteomes" id="UP001177003"/>
    </source>
</evidence>
<organism evidence="2 3">
    <name type="scientific">Lactuca saligna</name>
    <name type="common">Willowleaf lettuce</name>
    <dbReference type="NCBI Taxonomy" id="75948"/>
    <lineage>
        <taxon>Eukaryota</taxon>
        <taxon>Viridiplantae</taxon>
        <taxon>Streptophyta</taxon>
        <taxon>Embryophyta</taxon>
        <taxon>Tracheophyta</taxon>
        <taxon>Spermatophyta</taxon>
        <taxon>Magnoliopsida</taxon>
        <taxon>eudicotyledons</taxon>
        <taxon>Gunneridae</taxon>
        <taxon>Pentapetalae</taxon>
        <taxon>asterids</taxon>
        <taxon>campanulids</taxon>
        <taxon>Asterales</taxon>
        <taxon>Asteraceae</taxon>
        <taxon>Cichorioideae</taxon>
        <taxon>Cichorieae</taxon>
        <taxon>Lactucinae</taxon>
        <taxon>Lactuca</taxon>
    </lineage>
</organism>
<gene>
    <name evidence="2" type="ORF">LSALG_LOCUS17599</name>
</gene>
<accession>A0AA35YP67</accession>
<dbReference type="AlphaFoldDB" id="A0AA35YP67"/>
<keyword evidence="1" id="KW-1133">Transmembrane helix</keyword>
<feature type="transmembrane region" description="Helical" evidence="1">
    <location>
        <begin position="39"/>
        <end position="58"/>
    </location>
</feature>